<dbReference type="EMBL" id="MFKF01000346">
    <property type="protein sequence ID" value="OGG46037.1"/>
    <property type="molecule type" value="Genomic_DNA"/>
</dbReference>
<name>A0A1F6CAS9_HANXR</name>
<proteinExistence type="predicted"/>
<protein>
    <recommendedName>
        <fullName evidence="4">Peptidase M10 metallopeptidase domain-containing protein</fullName>
    </recommendedName>
</protein>
<dbReference type="Proteomes" id="UP000178606">
    <property type="component" value="Unassembled WGS sequence"/>
</dbReference>
<reference evidence="2 3" key="1">
    <citation type="journal article" date="2016" name="Nat. Commun.">
        <title>Thousands of microbial genomes shed light on interconnected biogeochemical processes in an aquifer system.</title>
        <authorList>
            <person name="Anantharaman K."/>
            <person name="Brown C.T."/>
            <person name="Hug L.A."/>
            <person name="Sharon I."/>
            <person name="Castelle C.J."/>
            <person name="Probst A.J."/>
            <person name="Thomas B.C."/>
            <person name="Singh A."/>
            <person name="Wilkins M.J."/>
            <person name="Karaoz U."/>
            <person name="Brodie E.L."/>
            <person name="Williams K.H."/>
            <person name="Hubbard S.S."/>
            <person name="Banfield J.F."/>
        </authorList>
    </citation>
    <scope>NUCLEOTIDE SEQUENCE [LARGE SCALE GENOMIC DNA]</scope>
    <source>
        <strain evidence="3">RIFCSPLOWO2_12_FULL_64_10</strain>
    </source>
</reference>
<organism evidence="2 3">
    <name type="scientific">Handelsmanbacteria sp. (strain RIFCSPLOWO2_12_FULL_64_10)</name>
    <dbReference type="NCBI Taxonomy" id="1817868"/>
    <lineage>
        <taxon>Bacteria</taxon>
        <taxon>Candidatus Handelsmaniibacteriota</taxon>
    </lineage>
</organism>
<evidence type="ECO:0000313" key="3">
    <source>
        <dbReference type="Proteomes" id="UP000178606"/>
    </source>
</evidence>
<evidence type="ECO:0000256" key="1">
    <source>
        <dbReference type="SAM" id="MobiDB-lite"/>
    </source>
</evidence>
<feature type="region of interest" description="Disordered" evidence="1">
    <location>
        <begin position="14"/>
        <end position="36"/>
    </location>
</feature>
<comment type="caution">
    <text evidence="2">The sequence shown here is derived from an EMBL/GenBank/DDBJ whole genome shotgun (WGS) entry which is preliminary data.</text>
</comment>
<gene>
    <name evidence="2" type="ORF">A3F84_01835</name>
</gene>
<evidence type="ECO:0008006" key="4">
    <source>
        <dbReference type="Google" id="ProtNLM"/>
    </source>
</evidence>
<sequence>MFCFLNTVIGGAAGCGKDKPPDPSPTPSSPAPATKVHSLQVNRHVTASLDEARADLILRDASAVLQVRDGPEDMVCPVELRRAGGVTTFTIGDGSVNSEADYKAILALPGQVKVVNQINWCGGFKANIIGCAPTPGSSLIVVRHALSEEGILWGHEFGHNKGLVHRVETTAMMHEAIGPDRRTINEAECRTFQE</sequence>
<accession>A0A1F6CAS9</accession>
<evidence type="ECO:0000313" key="2">
    <source>
        <dbReference type="EMBL" id="OGG46037.1"/>
    </source>
</evidence>
<dbReference type="AlphaFoldDB" id="A0A1F6CAS9"/>